<dbReference type="EnsemblPlants" id="OMERI02G31560.1">
    <property type="protein sequence ID" value="OMERI02G31560.1"/>
    <property type="gene ID" value="OMERI02G31560"/>
</dbReference>
<dbReference type="Gramene" id="OMERI02G31560.1">
    <property type="protein sequence ID" value="OMERI02G31560.1"/>
    <property type="gene ID" value="OMERI02G31560"/>
</dbReference>
<name>A0A0E0CRP3_9ORYZ</name>
<accession>A0A0E0CRP3</accession>
<keyword evidence="2" id="KW-1185">Reference proteome</keyword>
<proteinExistence type="predicted"/>
<dbReference type="HOGENOM" id="CLU_2675235_0_0_1"/>
<reference evidence="1" key="1">
    <citation type="submission" date="2015-04" db="UniProtKB">
        <authorList>
            <consortium name="EnsemblPlants"/>
        </authorList>
    </citation>
    <scope>IDENTIFICATION</scope>
</reference>
<organism evidence="1">
    <name type="scientific">Oryza meridionalis</name>
    <dbReference type="NCBI Taxonomy" id="40149"/>
    <lineage>
        <taxon>Eukaryota</taxon>
        <taxon>Viridiplantae</taxon>
        <taxon>Streptophyta</taxon>
        <taxon>Embryophyta</taxon>
        <taxon>Tracheophyta</taxon>
        <taxon>Spermatophyta</taxon>
        <taxon>Magnoliopsida</taxon>
        <taxon>Liliopsida</taxon>
        <taxon>Poales</taxon>
        <taxon>Poaceae</taxon>
        <taxon>BOP clade</taxon>
        <taxon>Oryzoideae</taxon>
        <taxon>Oryzeae</taxon>
        <taxon>Oryzinae</taxon>
        <taxon>Oryza</taxon>
    </lineage>
</organism>
<dbReference type="Proteomes" id="UP000008021">
    <property type="component" value="Chromosome 2"/>
</dbReference>
<dbReference type="AlphaFoldDB" id="A0A0E0CRP3"/>
<reference evidence="1" key="2">
    <citation type="submission" date="2018-05" db="EMBL/GenBank/DDBJ databases">
        <title>OmerRS3 (Oryza meridionalis Reference Sequence Version 3).</title>
        <authorList>
            <person name="Zhang J."/>
            <person name="Kudrna D."/>
            <person name="Lee S."/>
            <person name="Talag J."/>
            <person name="Welchert J."/>
            <person name="Wing R.A."/>
        </authorList>
    </citation>
    <scope>NUCLEOTIDE SEQUENCE [LARGE SCALE GENOMIC DNA]</scope>
    <source>
        <strain evidence="1">cv. OR44</strain>
    </source>
</reference>
<evidence type="ECO:0000313" key="2">
    <source>
        <dbReference type="Proteomes" id="UP000008021"/>
    </source>
</evidence>
<evidence type="ECO:0000313" key="1">
    <source>
        <dbReference type="EnsemblPlants" id="OMERI02G31560.1"/>
    </source>
</evidence>
<protein>
    <submittedName>
        <fullName evidence="1">Uncharacterized protein</fullName>
    </submittedName>
</protein>
<sequence length="75" mass="8478">MSVETAALQLSGERARALTSIRRYSNAPILAAQHRGLTPTKSIYLTSPSKSIHWIETPTRLERRREESGGEWSRI</sequence>